<evidence type="ECO:0000256" key="13">
    <source>
        <dbReference type="ARBA" id="ARBA00023160"/>
    </source>
</evidence>
<keyword evidence="17" id="KW-1185">Reference proteome</keyword>
<keyword evidence="4" id="KW-0813">Transport</keyword>
<dbReference type="InterPro" id="IPR036736">
    <property type="entry name" value="ACP-like_sf"/>
</dbReference>
<dbReference type="InterPro" id="IPR006162">
    <property type="entry name" value="Ppantetheine_attach_site"/>
</dbReference>
<keyword evidence="8" id="KW-0276">Fatty acid metabolism</keyword>
<dbReference type="NCBIfam" id="TIGR00517">
    <property type="entry name" value="acyl_carrier"/>
    <property type="match status" value="1"/>
</dbReference>
<evidence type="ECO:0000313" key="17">
    <source>
        <dbReference type="Proteomes" id="UP001174909"/>
    </source>
</evidence>
<evidence type="ECO:0000259" key="15">
    <source>
        <dbReference type="PROSITE" id="PS50075"/>
    </source>
</evidence>
<dbReference type="InterPro" id="IPR003231">
    <property type="entry name" value="ACP"/>
</dbReference>
<evidence type="ECO:0000256" key="6">
    <source>
        <dbReference type="ARBA" id="ARBA00022516"/>
    </source>
</evidence>
<proteinExistence type="inferred from homology"/>
<gene>
    <name evidence="16" type="ORF">GBAR_LOCUS10310</name>
</gene>
<feature type="domain" description="Carrier" evidence="15">
    <location>
        <begin position="79"/>
        <end position="154"/>
    </location>
</feature>
<comment type="similarity">
    <text evidence="3">Belongs to the acyl carrier protein (ACP) family.</text>
</comment>
<dbReference type="InterPro" id="IPR009081">
    <property type="entry name" value="PP-bd_ACP"/>
</dbReference>
<evidence type="ECO:0000256" key="4">
    <source>
        <dbReference type="ARBA" id="ARBA00022448"/>
    </source>
</evidence>
<comment type="caution">
    <text evidence="16">The sequence shown here is derived from an EMBL/GenBank/DDBJ whole genome shotgun (WGS) entry which is preliminary data.</text>
</comment>
<dbReference type="GO" id="GO:0000035">
    <property type="term" value="F:acyl binding"/>
    <property type="evidence" value="ECO:0007669"/>
    <property type="project" value="TreeGrafter"/>
</dbReference>
<evidence type="ECO:0000256" key="5">
    <source>
        <dbReference type="ARBA" id="ARBA00022450"/>
    </source>
</evidence>
<dbReference type="PANTHER" id="PTHR20863">
    <property type="entry name" value="ACYL CARRIER PROTEIN"/>
    <property type="match status" value="1"/>
</dbReference>
<comment type="subcellular location">
    <subcellularLocation>
        <location evidence="1">Mitochondrion</location>
    </subcellularLocation>
</comment>
<evidence type="ECO:0000256" key="1">
    <source>
        <dbReference type="ARBA" id="ARBA00004173"/>
    </source>
</evidence>
<dbReference type="HAMAP" id="MF_01217">
    <property type="entry name" value="Acyl_carrier"/>
    <property type="match status" value="1"/>
</dbReference>
<evidence type="ECO:0000256" key="9">
    <source>
        <dbReference type="ARBA" id="ARBA00022946"/>
    </source>
</evidence>
<organism evidence="16 17">
    <name type="scientific">Geodia barretti</name>
    <name type="common">Barrett's horny sponge</name>
    <dbReference type="NCBI Taxonomy" id="519541"/>
    <lineage>
        <taxon>Eukaryota</taxon>
        <taxon>Metazoa</taxon>
        <taxon>Porifera</taxon>
        <taxon>Demospongiae</taxon>
        <taxon>Heteroscleromorpha</taxon>
        <taxon>Tetractinellida</taxon>
        <taxon>Astrophorina</taxon>
        <taxon>Geodiidae</taxon>
        <taxon>Geodia</taxon>
    </lineage>
</organism>
<dbReference type="PROSITE" id="PS50075">
    <property type="entry name" value="CARRIER"/>
    <property type="match status" value="1"/>
</dbReference>
<evidence type="ECO:0000256" key="2">
    <source>
        <dbReference type="ARBA" id="ARBA00005194"/>
    </source>
</evidence>
<keyword evidence="6 14" id="KW-0444">Lipid biosynthesis</keyword>
<comment type="function">
    <text evidence="14">Carrier of the growing fatty acid chain in fatty acid biosynthesis.</text>
</comment>
<keyword evidence="13 14" id="KW-0275">Fatty acid biosynthesis</keyword>
<keyword evidence="12" id="KW-0496">Mitochondrion</keyword>
<dbReference type="PANTHER" id="PTHR20863:SF28">
    <property type="entry name" value="ACYL CARRIER PROTEIN, MITOCHONDRIAL"/>
    <property type="match status" value="1"/>
</dbReference>
<evidence type="ECO:0000256" key="12">
    <source>
        <dbReference type="ARBA" id="ARBA00023128"/>
    </source>
</evidence>
<keyword evidence="5 14" id="KW-0596">Phosphopantetheine</keyword>
<evidence type="ECO:0000256" key="11">
    <source>
        <dbReference type="ARBA" id="ARBA00023098"/>
    </source>
</evidence>
<evidence type="ECO:0000256" key="7">
    <source>
        <dbReference type="ARBA" id="ARBA00022553"/>
    </source>
</evidence>
<dbReference type="FunFam" id="1.10.1200.10:FF:000003">
    <property type="entry name" value="Acyl carrier protein"/>
    <property type="match status" value="1"/>
</dbReference>
<evidence type="ECO:0000256" key="14">
    <source>
        <dbReference type="RuleBase" id="RU000722"/>
    </source>
</evidence>
<evidence type="ECO:0000313" key="16">
    <source>
        <dbReference type="EMBL" id="CAI8016868.1"/>
    </source>
</evidence>
<reference evidence="16" key="1">
    <citation type="submission" date="2023-03" db="EMBL/GenBank/DDBJ databases">
        <authorList>
            <person name="Steffen K."/>
            <person name="Cardenas P."/>
        </authorList>
    </citation>
    <scope>NUCLEOTIDE SEQUENCE</scope>
</reference>
<dbReference type="Proteomes" id="UP001174909">
    <property type="component" value="Unassembled WGS sequence"/>
</dbReference>
<evidence type="ECO:0000256" key="10">
    <source>
        <dbReference type="ARBA" id="ARBA00022982"/>
    </source>
</evidence>
<comment type="pathway">
    <text evidence="2">Lipid metabolism; fatty acid biosynthesis.</text>
</comment>
<dbReference type="AlphaFoldDB" id="A0AA35WD07"/>
<keyword evidence="11" id="KW-0443">Lipid metabolism</keyword>
<keyword evidence="7" id="KW-0597">Phosphoprotein</keyword>
<keyword evidence="9" id="KW-0809">Transit peptide</keyword>
<dbReference type="EMBL" id="CASHTH010001567">
    <property type="protein sequence ID" value="CAI8016868.1"/>
    <property type="molecule type" value="Genomic_DNA"/>
</dbReference>
<name>A0AA35WD07_GEOBA</name>
<dbReference type="GO" id="GO:0000036">
    <property type="term" value="F:acyl carrier activity"/>
    <property type="evidence" value="ECO:0007669"/>
    <property type="project" value="TreeGrafter"/>
</dbReference>
<evidence type="ECO:0000256" key="8">
    <source>
        <dbReference type="ARBA" id="ARBA00022832"/>
    </source>
</evidence>
<dbReference type="Pfam" id="PF00550">
    <property type="entry name" value="PP-binding"/>
    <property type="match status" value="1"/>
</dbReference>
<dbReference type="NCBIfam" id="NF002148">
    <property type="entry name" value="PRK00982.1-2"/>
    <property type="match status" value="1"/>
</dbReference>
<protein>
    <recommendedName>
        <fullName evidence="14">Acyl carrier protein</fullName>
    </recommendedName>
</protein>
<sequence>MASASLPRVLCVRNLSSALGRTAIQTRAATIRAWRPVSTASCLRWRRQEPVWSGLPTTSGPRVPSVAQRWSSTAALSLQELEEQVLSVLKMFDKVKPEQVTLEAHFINDLGMDSLDAVEVVMAFEDEFGCEITDEEAEKILSARDAIELLKTKLDVH</sequence>
<dbReference type="SUPFAM" id="SSF47336">
    <property type="entry name" value="ACP-like"/>
    <property type="match status" value="1"/>
</dbReference>
<evidence type="ECO:0000256" key="3">
    <source>
        <dbReference type="ARBA" id="ARBA00010930"/>
    </source>
</evidence>
<dbReference type="PROSITE" id="PS00012">
    <property type="entry name" value="PHOSPHOPANTETHEINE"/>
    <property type="match status" value="1"/>
</dbReference>
<keyword evidence="10" id="KW-0249">Electron transport</keyword>
<accession>A0AA35WD07</accession>
<dbReference type="GO" id="GO:0005739">
    <property type="term" value="C:mitochondrion"/>
    <property type="evidence" value="ECO:0007669"/>
    <property type="project" value="UniProtKB-SubCell"/>
</dbReference>
<dbReference type="Gene3D" id="1.10.1200.10">
    <property type="entry name" value="ACP-like"/>
    <property type="match status" value="1"/>
</dbReference>